<dbReference type="Proteomes" id="UP000247702">
    <property type="component" value="Unassembled WGS sequence"/>
</dbReference>
<keyword evidence="3" id="KW-1185">Reference proteome</keyword>
<evidence type="ECO:0008006" key="4">
    <source>
        <dbReference type="Google" id="ProtNLM"/>
    </source>
</evidence>
<gene>
    <name evidence="2" type="ORF">RCL2_000265700</name>
    <name evidence="1" type="ORF">RclHR1_00010004</name>
</gene>
<organism evidence="1 3">
    <name type="scientific">Rhizophagus clarus</name>
    <dbReference type="NCBI Taxonomy" id="94130"/>
    <lineage>
        <taxon>Eukaryota</taxon>
        <taxon>Fungi</taxon>
        <taxon>Fungi incertae sedis</taxon>
        <taxon>Mucoromycota</taxon>
        <taxon>Glomeromycotina</taxon>
        <taxon>Glomeromycetes</taxon>
        <taxon>Glomerales</taxon>
        <taxon>Glomeraceae</taxon>
        <taxon>Rhizophagus</taxon>
    </lineage>
</organism>
<proteinExistence type="predicted"/>
<dbReference type="EMBL" id="BLAL01000013">
    <property type="protein sequence ID" value="GES75206.1"/>
    <property type="molecule type" value="Genomic_DNA"/>
</dbReference>
<name>A0A2Z6Q4Q0_9GLOM</name>
<dbReference type="EMBL" id="BEXD01000001">
    <property type="protein sequence ID" value="GBB83122.1"/>
    <property type="molecule type" value="Genomic_DNA"/>
</dbReference>
<evidence type="ECO:0000313" key="2">
    <source>
        <dbReference type="EMBL" id="GES75206.1"/>
    </source>
</evidence>
<evidence type="ECO:0000313" key="3">
    <source>
        <dbReference type="Proteomes" id="UP000247702"/>
    </source>
</evidence>
<dbReference type="Gene3D" id="3.80.10.10">
    <property type="entry name" value="Ribonuclease Inhibitor"/>
    <property type="match status" value="1"/>
</dbReference>
<reference evidence="2" key="2">
    <citation type="submission" date="2019-10" db="EMBL/GenBank/DDBJ databases">
        <title>Conservation and host-specific expression of non-tandemly repeated heterogenous ribosome RNA gene in arbuscular mycorrhizal fungi.</title>
        <authorList>
            <person name="Maeda T."/>
            <person name="Kobayashi Y."/>
            <person name="Nakagawa T."/>
            <person name="Ezawa T."/>
            <person name="Yamaguchi K."/>
            <person name="Bino T."/>
            <person name="Nishimoto Y."/>
            <person name="Shigenobu S."/>
            <person name="Kawaguchi M."/>
        </authorList>
    </citation>
    <scope>NUCLEOTIDE SEQUENCE</scope>
    <source>
        <strain evidence="2">HR1</strain>
    </source>
</reference>
<dbReference type="Proteomes" id="UP000615446">
    <property type="component" value="Unassembled WGS sequence"/>
</dbReference>
<dbReference type="InterPro" id="IPR032675">
    <property type="entry name" value="LRR_dom_sf"/>
</dbReference>
<protein>
    <recommendedName>
        <fullName evidence="4">F-box domain-containing protein</fullName>
    </recommendedName>
</protein>
<reference evidence="1 3" key="1">
    <citation type="submission" date="2017-11" db="EMBL/GenBank/DDBJ databases">
        <title>The genome of Rhizophagus clarus HR1 reveals common genetic basis of auxotrophy among arbuscular mycorrhizal fungi.</title>
        <authorList>
            <person name="Kobayashi Y."/>
        </authorList>
    </citation>
    <scope>NUCLEOTIDE SEQUENCE [LARGE SCALE GENOMIC DNA]</scope>
    <source>
        <strain evidence="1 3">HR1</strain>
    </source>
</reference>
<evidence type="ECO:0000313" key="1">
    <source>
        <dbReference type="EMBL" id="GBB83122.1"/>
    </source>
</evidence>
<comment type="caution">
    <text evidence="1">The sequence shown here is derived from an EMBL/GenBank/DDBJ whole genome shotgun (WGS) entry which is preliminary data.</text>
</comment>
<dbReference type="OrthoDB" id="2306360at2759"/>
<accession>A0A2Z6Q4Q0</accession>
<dbReference type="AlphaFoldDB" id="A0A2Z6Q4Q0"/>
<sequence length="504" mass="60066">MPKLYKDILYLIFKELELQYQKKSLVSCLTVDKTWCETVVLILWKNPWIYYGHNKEELLLNTIISHSTDEARNNLSQYFNFLTSSSNKPLFNYLSFCRHLNLEKIENIIKESCFTHTHFKEIRNSILNLFINENMEYTHLYVSQHFDHRIVPGAELCFSKVEYLEINGRINDNILLILTKTCKSIKEVNCFIFEYEYNYRIAKLIENQKSLINIKLLVDNSHDTKSHEIIEKALIKQSNTIQYFNICGRLETKVLSSFVNLKILELTGNYDGRGLKWDNTSGLFLPSLQTLKASNITCDFLVYLIENSGRQLIEINYHNNYSHFHNIFDNRRLIQAIYHNCPNLMYLGILYRNDNIVDFEKLLVNCQNLKRLEFFYEHIPQWCEIQQTFYTEWDNLFNILIKSPPSLFDFIFKDTEDRPGLESLKLFLDKWEGRQPVSFAFDTRYKKVNDKLVDLIGRYNEKGVVKKYIYYDRYFEDVDLLDIYRAKRDGVTISYPKEPETSNY</sequence>